<name>A0A154ILK5_RHILE</name>
<feature type="domain" description="N-acetyltransferase" evidence="1">
    <location>
        <begin position="9"/>
        <end position="164"/>
    </location>
</feature>
<protein>
    <submittedName>
        <fullName evidence="2">Acetyltransferase</fullName>
    </submittedName>
</protein>
<dbReference type="Pfam" id="PF00583">
    <property type="entry name" value="Acetyltransf_1"/>
    <property type="match status" value="1"/>
</dbReference>
<evidence type="ECO:0000259" key="1">
    <source>
        <dbReference type="PROSITE" id="PS51186"/>
    </source>
</evidence>
<comment type="caution">
    <text evidence="2">The sequence shown here is derived from an EMBL/GenBank/DDBJ whole genome shotgun (WGS) entry which is preliminary data.</text>
</comment>
<evidence type="ECO:0000313" key="2">
    <source>
        <dbReference type="EMBL" id="KZB00840.1"/>
    </source>
</evidence>
<keyword evidence="2" id="KW-0808">Transferase</keyword>
<dbReference type="SUPFAM" id="SSF55729">
    <property type="entry name" value="Acyl-CoA N-acyltransferases (Nat)"/>
    <property type="match status" value="1"/>
</dbReference>
<dbReference type="InterPro" id="IPR000182">
    <property type="entry name" value="GNAT_dom"/>
</dbReference>
<dbReference type="CDD" id="cd04301">
    <property type="entry name" value="NAT_SF"/>
    <property type="match status" value="1"/>
</dbReference>
<sequence>MPKPDHDMMDIRMATPGEDEILVGHYLKIWDSYGTPPEHYRPDAAAQILSFIRSGREERRLSSFLAIVDGDIAGSASCQLHQSPFPEVIQPEQRLHGYIWSVYVADAFRRRGIALALTNKAVDYLKSIGCTTAVIHASDAGEPVYRAAGFELAKEMRLKFSAEE</sequence>
<reference evidence="2" key="1">
    <citation type="submission" date="2016-03" db="EMBL/GenBank/DDBJ databases">
        <title>Microsymbionts genomes from the relict species Vavilovia formosa.</title>
        <authorList>
            <person name="Chirak E."/>
            <person name="Kimeklis A."/>
            <person name="Kopat V."/>
            <person name="Andronov E."/>
        </authorList>
    </citation>
    <scope>NUCLEOTIDE SEQUENCE [LARGE SCALE GENOMIC DNA]</scope>
    <source>
        <strain evidence="2">Vaf12</strain>
    </source>
</reference>
<proteinExistence type="predicted"/>
<gene>
    <name evidence="2" type="ORF">A4A59_16175</name>
</gene>
<dbReference type="Gene3D" id="3.40.630.30">
    <property type="match status" value="1"/>
</dbReference>
<organism evidence="2">
    <name type="scientific">Rhizobium leguminosarum</name>
    <dbReference type="NCBI Taxonomy" id="384"/>
    <lineage>
        <taxon>Bacteria</taxon>
        <taxon>Pseudomonadati</taxon>
        <taxon>Pseudomonadota</taxon>
        <taxon>Alphaproteobacteria</taxon>
        <taxon>Hyphomicrobiales</taxon>
        <taxon>Rhizobiaceae</taxon>
        <taxon>Rhizobium/Agrobacterium group</taxon>
        <taxon>Rhizobium</taxon>
    </lineage>
</organism>
<dbReference type="InterPro" id="IPR016181">
    <property type="entry name" value="Acyl_CoA_acyltransferase"/>
</dbReference>
<dbReference type="EMBL" id="LVYU01000084">
    <property type="protein sequence ID" value="KZB00840.1"/>
    <property type="molecule type" value="Genomic_DNA"/>
</dbReference>
<dbReference type="GO" id="GO:0016747">
    <property type="term" value="F:acyltransferase activity, transferring groups other than amino-acyl groups"/>
    <property type="evidence" value="ECO:0007669"/>
    <property type="project" value="InterPro"/>
</dbReference>
<dbReference type="PROSITE" id="PS51186">
    <property type="entry name" value="GNAT"/>
    <property type="match status" value="1"/>
</dbReference>
<dbReference type="AlphaFoldDB" id="A0A154ILK5"/>
<accession>A0A154ILK5</accession>